<evidence type="ECO:0000313" key="2">
    <source>
        <dbReference type="EMBL" id="BBJ43241.1"/>
    </source>
</evidence>
<name>A0A499V124_9ACTN</name>
<protein>
    <submittedName>
        <fullName evidence="2">Uncharacterized protein</fullName>
    </submittedName>
</protein>
<accession>A0A499V124</accession>
<feature type="compositionally biased region" description="Basic and acidic residues" evidence="1">
    <location>
        <begin position="134"/>
        <end position="143"/>
    </location>
</feature>
<organism evidence="2 3">
    <name type="scientific">Streptomyces antimycoticus</name>
    <dbReference type="NCBI Taxonomy" id="68175"/>
    <lineage>
        <taxon>Bacteria</taxon>
        <taxon>Bacillati</taxon>
        <taxon>Actinomycetota</taxon>
        <taxon>Actinomycetes</taxon>
        <taxon>Kitasatosporales</taxon>
        <taxon>Streptomycetaceae</taxon>
        <taxon>Streptomyces</taxon>
        <taxon>Streptomyces violaceusniger group</taxon>
    </lineage>
</organism>
<dbReference type="EMBL" id="AP019620">
    <property type="protein sequence ID" value="BBJ43241.1"/>
    <property type="molecule type" value="Genomic_DNA"/>
</dbReference>
<reference evidence="2 3" key="1">
    <citation type="journal article" date="2020" name="Int. J. Syst. Evol. Microbiol.">
        <title>Reclassification of Streptomyces castelarensis and Streptomyces sporoclivatus as later heterotypic synonyms of Streptomyces antimycoticus.</title>
        <authorList>
            <person name="Komaki H."/>
            <person name="Tamura T."/>
        </authorList>
    </citation>
    <scope>NUCLEOTIDE SEQUENCE [LARGE SCALE GENOMIC DNA]</scope>
    <source>
        <strain evidence="2 3">NBRC 100767</strain>
    </source>
</reference>
<gene>
    <name evidence="2" type="ORF">SSPO_059590</name>
</gene>
<evidence type="ECO:0000256" key="1">
    <source>
        <dbReference type="SAM" id="MobiDB-lite"/>
    </source>
</evidence>
<sequence length="143" mass="14192">MRGARRGRTGTEVHDLEAEHFGVTADAQLLGTLGVQTGVGDQFGDDEQDVLGGGPVVGGRGRKPPPVAQRLAREVAGARNGPAGPDQSEPAGLADGTGGRGAGGEAEAAGPSGSGPRSPGGYGRVVLISASPHRFTDSGSRDT</sequence>
<dbReference type="AlphaFoldDB" id="A0A499V124"/>
<proteinExistence type="predicted"/>
<dbReference type="Proteomes" id="UP000463951">
    <property type="component" value="Chromosome"/>
</dbReference>
<feature type="region of interest" description="Disordered" evidence="1">
    <location>
        <begin position="39"/>
        <end position="143"/>
    </location>
</feature>
<evidence type="ECO:0000313" key="3">
    <source>
        <dbReference type="Proteomes" id="UP000463951"/>
    </source>
</evidence>
<feature type="compositionally biased region" description="Low complexity" evidence="1">
    <location>
        <begin position="105"/>
        <end position="117"/>
    </location>
</feature>
<feature type="compositionally biased region" description="Gly residues" evidence="1">
    <location>
        <begin position="95"/>
        <end position="104"/>
    </location>
</feature>